<accession>A0AAU7N268</accession>
<dbReference type="AlphaFoldDB" id="A0AAU7N268"/>
<dbReference type="KEGG" id="fld:ABNE31_07595"/>
<organism evidence="8">
    <name type="scientific">Flagellimonas sp. MMG031</name>
    <dbReference type="NCBI Taxonomy" id="3158549"/>
    <lineage>
        <taxon>Bacteria</taxon>
        <taxon>Pseudomonadati</taxon>
        <taxon>Bacteroidota</taxon>
        <taxon>Flavobacteriia</taxon>
        <taxon>Flavobacteriales</taxon>
        <taxon>Flavobacteriaceae</taxon>
        <taxon>Flagellimonas</taxon>
    </lineage>
</organism>
<sequence length="69" mass="7844">MQQLGIIGAWQIILIVCGLVLPIIALIDVIRNEYTKNNKLIWVLVILLMNFLGALLYFLFGTSQKIKNN</sequence>
<dbReference type="EMBL" id="CP157804">
    <property type="protein sequence ID" value="XBQ24770.1"/>
    <property type="molecule type" value="Genomic_DNA"/>
</dbReference>
<protein>
    <submittedName>
        <fullName evidence="8">PLD nuclease N-terminal domain-containing protein</fullName>
    </submittedName>
</protein>
<evidence type="ECO:0000256" key="6">
    <source>
        <dbReference type="SAM" id="Phobius"/>
    </source>
</evidence>
<evidence type="ECO:0000259" key="7">
    <source>
        <dbReference type="Pfam" id="PF13396"/>
    </source>
</evidence>
<keyword evidence="2" id="KW-1003">Cell membrane</keyword>
<evidence type="ECO:0000313" key="8">
    <source>
        <dbReference type="EMBL" id="XBQ24770.1"/>
    </source>
</evidence>
<evidence type="ECO:0000256" key="4">
    <source>
        <dbReference type="ARBA" id="ARBA00022989"/>
    </source>
</evidence>
<evidence type="ECO:0000256" key="2">
    <source>
        <dbReference type="ARBA" id="ARBA00022475"/>
    </source>
</evidence>
<reference evidence="8" key="1">
    <citation type="submission" date="2024-05" db="EMBL/GenBank/DDBJ databases">
        <title>Draft Genome Sequences of Flagellimonas sp. MMG031 and Marinobacter sp. MMG032 Isolated from the dinoflagellate Symbiodinium pilosum.</title>
        <authorList>
            <person name="Shikuma N.J."/>
            <person name="Farrell M.V."/>
        </authorList>
    </citation>
    <scope>NUCLEOTIDE SEQUENCE</scope>
    <source>
        <strain evidence="8">MMG031</strain>
    </source>
</reference>
<dbReference type="Pfam" id="PF13396">
    <property type="entry name" value="PLDc_N"/>
    <property type="match status" value="1"/>
</dbReference>
<proteinExistence type="predicted"/>
<feature type="transmembrane region" description="Helical" evidence="6">
    <location>
        <begin position="6"/>
        <end position="28"/>
    </location>
</feature>
<keyword evidence="4 6" id="KW-1133">Transmembrane helix</keyword>
<feature type="transmembrane region" description="Helical" evidence="6">
    <location>
        <begin position="40"/>
        <end position="60"/>
    </location>
</feature>
<dbReference type="RefSeq" id="WP_179384999.1">
    <property type="nucleotide sequence ID" value="NZ_CP157804.1"/>
</dbReference>
<dbReference type="InterPro" id="IPR027379">
    <property type="entry name" value="CLS_N"/>
</dbReference>
<evidence type="ECO:0000256" key="5">
    <source>
        <dbReference type="ARBA" id="ARBA00023136"/>
    </source>
</evidence>
<feature type="domain" description="Cardiolipin synthase N-terminal" evidence="7">
    <location>
        <begin position="20"/>
        <end position="61"/>
    </location>
</feature>
<evidence type="ECO:0000256" key="1">
    <source>
        <dbReference type="ARBA" id="ARBA00004651"/>
    </source>
</evidence>
<dbReference type="GO" id="GO:0005886">
    <property type="term" value="C:plasma membrane"/>
    <property type="evidence" value="ECO:0007669"/>
    <property type="project" value="UniProtKB-SubCell"/>
</dbReference>
<evidence type="ECO:0000256" key="3">
    <source>
        <dbReference type="ARBA" id="ARBA00022692"/>
    </source>
</evidence>
<keyword evidence="5 6" id="KW-0472">Membrane</keyword>
<gene>
    <name evidence="8" type="ORF">ABNE31_07595</name>
</gene>
<comment type="subcellular location">
    <subcellularLocation>
        <location evidence="1">Cell membrane</location>
        <topology evidence="1">Multi-pass membrane protein</topology>
    </subcellularLocation>
</comment>
<keyword evidence="3 6" id="KW-0812">Transmembrane</keyword>
<name>A0AAU7N268_9FLAO</name>